<accession>A0AAD5IVH5</accession>
<gene>
    <name evidence="3" type="ORF">LWI28_009446</name>
</gene>
<sequence>MDKELRPLDCSMVVSTPIGKSLLAESVYRDSKVIVCKHELHIDLIPFDICDFDVILGMDWLATHHATIDCFRKEVRFTLQGESDIIFCGKRRILPSCVISAITVRRLLKKQCSAYLAYVIDTKDSEVKLEDIFVVRRYIHGYTLVWKSGKLSPRYIGPYEIIDRVGAMAYRLALPPELSRIHDVFHVSMFHKYIVDPTHGLTKQPVKLKDDLTYEEKHIDILDRREQVLRTKKVKRKVRARKKYNPAGEKGKEKEERGKEVSEVLRRRGSRGSQHSWFELSLKILTCSCSVCAEPSFLRWATR</sequence>
<dbReference type="Pfam" id="PF08284">
    <property type="entry name" value="RVP_2"/>
    <property type="match status" value="1"/>
</dbReference>
<reference evidence="3" key="2">
    <citation type="submission" date="2023-02" db="EMBL/GenBank/DDBJ databases">
        <authorList>
            <person name="Swenson N.G."/>
            <person name="Wegrzyn J.L."/>
            <person name="Mcevoy S.L."/>
        </authorList>
    </citation>
    <scope>NUCLEOTIDE SEQUENCE</scope>
    <source>
        <strain evidence="3">91603</strain>
        <tissue evidence="3">Leaf</tissue>
    </source>
</reference>
<evidence type="ECO:0000313" key="3">
    <source>
        <dbReference type="EMBL" id="KAI9173963.1"/>
    </source>
</evidence>
<feature type="compositionally biased region" description="Basic and acidic residues" evidence="1">
    <location>
        <begin position="249"/>
        <end position="266"/>
    </location>
</feature>
<reference evidence="3" key="1">
    <citation type="journal article" date="2022" name="Plant J.">
        <title>Strategies of tolerance reflected in two North American maple genomes.</title>
        <authorList>
            <person name="McEvoy S.L."/>
            <person name="Sezen U.U."/>
            <person name="Trouern-Trend A."/>
            <person name="McMahon S.M."/>
            <person name="Schaberg P.G."/>
            <person name="Yang J."/>
            <person name="Wegrzyn J.L."/>
            <person name="Swenson N.G."/>
        </authorList>
    </citation>
    <scope>NUCLEOTIDE SEQUENCE</scope>
    <source>
        <strain evidence="3">91603</strain>
    </source>
</reference>
<evidence type="ECO:0000259" key="2">
    <source>
        <dbReference type="Pfam" id="PF24626"/>
    </source>
</evidence>
<protein>
    <recommendedName>
        <fullName evidence="2">Tf2-1-like SH3-like domain-containing protein</fullName>
    </recommendedName>
</protein>
<feature type="domain" description="Tf2-1-like SH3-like" evidence="2">
    <location>
        <begin position="144"/>
        <end position="193"/>
    </location>
</feature>
<organism evidence="3 4">
    <name type="scientific">Acer negundo</name>
    <name type="common">Box elder</name>
    <dbReference type="NCBI Taxonomy" id="4023"/>
    <lineage>
        <taxon>Eukaryota</taxon>
        <taxon>Viridiplantae</taxon>
        <taxon>Streptophyta</taxon>
        <taxon>Embryophyta</taxon>
        <taxon>Tracheophyta</taxon>
        <taxon>Spermatophyta</taxon>
        <taxon>Magnoliopsida</taxon>
        <taxon>eudicotyledons</taxon>
        <taxon>Gunneridae</taxon>
        <taxon>Pentapetalae</taxon>
        <taxon>rosids</taxon>
        <taxon>malvids</taxon>
        <taxon>Sapindales</taxon>
        <taxon>Sapindaceae</taxon>
        <taxon>Hippocastanoideae</taxon>
        <taxon>Acereae</taxon>
        <taxon>Acer</taxon>
    </lineage>
</organism>
<dbReference type="PANTHER" id="PTHR46148:SF60">
    <property type="entry name" value="CHROMO DOMAIN-CONTAINING PROTEIN"/>
    <property type="match status" value="1"/>
</dbReference>
<dbReference type="EMBL" id="JAJSOW010000103">
    <property type="protein sequence ID" value="KAI9173963.1"/>
    <property type="molecule type" value="Genomic_DNA"/>
</dbReference>
<dbReference type="Gene3D" id="2.40.70.10">
    <property type="entry name" value="Acid Proteases"/>
    <property type="match status" value="1"/>
</dbReference>
<dbReference type="AlphaFoldDB" id="A0AAD5IVH5"/>
<dbReference type="InterPro" id="IPR021109">
    <property type="entry name" value="Peptidase_aspartic_dom_sf"/>
</dbReference>
<dbReference type="PANTHER" id="PTHR46148">
    <property type="entry name" value="CHROMO DOMAIN-CONTAINING PROTEIN"/>
    <property type="match status" value="1"/>
</dbReference>
<dbReference type="Proteomes" id="UP001064489">
    <property type="component" value="Chromosome 8"/>
</dbReference>
<evidence type="ECO:0000313" key="4">
    <source>
        <dbReference type="Proteomes" id="UP001064489"/>
    </source>
</evidence>
<evidence type="ECO:0000256" key="1">
    <source>
        <dbReference type="SAM" id="MobiDB-lite"/>
    </source>
</evidence>
<dbReference type="InterPro" id="IPR056924">
    <property type="entry name" value="SH3_Tf2-1"/>
</dbReference>
<keyword evidence="4" id="KW-1185">Reference proteome</keyword>
<dbReference type="Pfam" id="PF24626">
    <property type="entry name" value="SH3_Tf2-1"/>
    <property type="match status" value="1"/>
</dbReference>
<proteinExistence type="predicted"/>
<name>A0AAD5IVH5_ACENE</name>
<feature type="region of interest" description="Disordered" evidence="1">
    <location>
        <begin position="239"/>
        <end position="267"/>
    </location>
</feature>
<comment type="caution">
    <text evidence="3">The sequence shown here is derived from an EMBL/GenBank/DDBJ whole genome shotgun (WGS) entry which is preliminary data.</text>
</comment>